<dbReference type="EMBL" id="JAPDDR010000016">
    <property type="protein sequence ID" value="MCW1916547.1"/>
    <property type="molecule type" value="Genomic_DNA"/>
</dbReference>
<reference evidence="4" key="1">
    <citation type="submission" date="2022-10" db="EMBL/GenBank/DDBJ databases">
        <title>Luteolibacter sp. GHJ8, whole genome shotgun sequencing project.</title>
        <authorList>
            <person name="Zhao G."/>
            <person name="Shen L."/>
        </authorList>
    </citation>
    <scope>NUCLEOTIDE SEQUENCE</scope>
    <source>
        <strain evidence="4">GHJ8</strain>
    </source>
</reference>
<keyword evidence="5" id="KW-1185">Reference proteome</keyword>
<gene>
    <name evidence="4" type="ORF">OJ996_23370</name>
</gene>
<proteinExistence type="predicted"/>
<evidence type="ECO:0000256" key="1">
    <source>
        <dbReference type="ARBA" id="ARBA00022679"/>
    </source>
</evidence>
<evidence type="ECO:0000313" key="5">
    <source>
        <dbReference type="Proteomes" id="UP001165653"/>
    </source>
</evidence>
<evidence type="ECO:0000256" key="2">
    <source>
        <dbReference type="ARBA" id="ARBA00023315"/>
    </source>
</evidence>
<dbReference type="InterPro" id="IPR050832">
    <property type="entry name" value="Bact_Acetyltransf"/>
</dbReference>
<evidence type="ECO:0000259" key="3">
    <source>
        <dbReference type="Pfam" id="PF00583"/>
    </source>
</evidence>
<accession>A0ABT3GA83</accession>
<dbReference type="Proteomes" id="UP001165653">
    <property type="component" value="Unassembled WGS sequence"/>
</dbReference>
<name>A0ABT3GA83_9BACT</name>
<dbReference type="PANTHER" id="PTHR43877:SF2">
    <property type="entry name" value="AMINOALKYLPHOSPHONATE N-ACETYLTRANSFERASE-RELATED"/>
    <property type="match status" value="1"/>
</dbReference>
<dbReference type="Gene3D" id="3.40.630.30">
    <property type="match status" value="1"/>
</dbReference>
<dbReference type="InterPro" id="IPR016181">
    <property type="entry name" value="Acyl_CoA_acyltransferase"/>
</dbReference>
<keyword evidence="2" id="KW-0012">Acyltransferase</keyword>
<evidence type="ECO:0000313" key="4">
    <source>
        <dbReference type="EMBL" id="MCW1916547.1"/>
    </source>
</evidence>
<dbReference type="InterPro" id="IPR000182">
    <property type="entry name" value="GNAT_dom"/>
</dbReference>
<dbReference type="SUPFAM" id="SSF55729">
    <property type="entry name" value="Acyl-CoA N-acyltransferases (Nat)"/>
    <property type="match status" value="1"/>
</dbReference>
<dbReference type="Pfam" id="PF00583">
    <property type="entry name" value="Acetyltransf_1"/>
    <property type="match status" value="1"/>
</dbReference>
<organism evidence="4 5">
    <name type="scientific">Luteolibacter rhizosphaerae</name>
    <dbReference type="NCBI Taxonomy" id="2989719"/>
    <lineage>
        <taxon>Bacteria</taxon>
        <taxon>Pseudomonadati</taxon>
        <taxon>Verrucomicrobiota</taxon>
        <taxon>Verrucomicrobiia</taxon>
        <taxon>Verrucomicrobiales</taxon>
        <taxon>Verrucomicrobiaceae</taxon>
        <taxon>Luteolibacter</taxon>
    </lineage>
</organism>
<dbReference type="CDD" id="cd04301">
    <property type="entry name" value="NAT_SF"/>
    <property type="match status" value="1"/>
</dbReference>
<protein>
    <submittedName>
        <fullName evidence="4">GNAT family N-acetyltransferase</fullName>
    </submittedName>
</protein>
<sequence>MNEIETRIEDDCPDEVREQIVRSLVAYNDANASPQDYRDLVVVSRLGGEVVGGLIGFTHWNWLFIKQLWVSESVRGRGVGTELMRAAEREAVARACLHAHLDTFGFQALPFYQGLGYSVFGQLGDYPVGHTRYFLQKRDLKAGEV</sequence>
<feature type="domain" description="N-acetyltransferase" evidence="3">
    <location>
        <begin position="39"/>
        <end position="117"/>
    </location>
</feature>
<comment type="caution">
    <text evidence="4">The sequence shown here is derived from an EMBL/GenBank/DDBJ whole genome shotgun (WGS) entry which is preliminary data.</text>
</comment>
<dbReference type="PANTHER" id="PTHR43877">
    <property type="entry name" value="AMINOALKYLPHOSPHONATE N-ACETYLTRANSFERASE-RELATED-RELATED"/>
    <property type="match status" value="1"/>
</dbReference>
<keyword evidence="1" id="KW-0808">Transferase</keyword>